<dbReference type="AlphaFoldDB" id="A0A9W8RUD5"/>
<proteinExistence type="predicted"/>
<reference evidence="1" key="1">
    <citation type="submission" date="2022-09" db="EMBL/GenBank/DDBJ databases">
        <title>Fusarium specimens isolated from Avocado Roots.</title>
        <authorList>
            <person name="Stajich J."/>
            <person name="Roper C."/>
            <person name="Heimlech-Rivalta G."/>
        </authorList>
    </citation>
    <scope>NUCLEOTIDE SEQUENCE</scope>
    <source>
        <strain evidence="1">CF00136</strain>
    </source>
</reference>
<sequence length="265" mass="29894">MANEKQTLNYNAGEIKAKGAFTAEIRMPSGIGLEDVWRSQYAGSQVMGKRPGMYIKYLPSKYHQISGEMLTGGSYLFDTLENAKDYENWTTNEFKVGDPETTYWKQPIFKSVDAYVWKVIGAHNFTFVSKHGIGRLQRWTYHHVGVDSILTQLYPVLKDAAEKRGASSFWLLHRPEDKMIGVHMSFPKPDNHDDETLLEEVEEVASIDSVAGLFPDVLEAEALLDRTSVYHAVWLPLDKDPNGVKVESPNFPALAELTSKPPDLI</sequence>
<evidence type="ECO:0000313" key="2">
    <source>
        <dbReference type="Proteomes" id="UP001152049"/>
    </source>
</evidence>
<gene>
    <name evidence="1" type="ORF">NW762_009354</name>
</gene>
<dbReference type="OrthoDB" id="3885040at2759"/>
<dbReference type="Proteomes" id="UP001152049">
    <property type="component" value="Unassembled WGS sequence"/>
</dbReference>
<name>A0A9W8RUD5_9HYPO</name>
<keyword evidence="2" id="KW-1185">Reference proteome</keyword>
<evidence type="ECO:0000313" key="1">
    <source>
        <dbReference type="EMBL" id="KAJ4256274.1"/>
    </source>
</evidence>
<protein>
    <submittedName>
        <fullName evidence="1">Uncharacterized protein</fullName>
    </submittedName>
</protein>
<comment type="caution">
    <text evidence="1">The sequence shown here is derived from an EMBL/GenBank/DDBJ whole genome shotgun (WGS) entry which is preliminary data.</text>
</comment>
<accession>A0A9W8RUD5</accession>
<organism evidence="1 2">
    <name type="scientific">Fusarium torreyae</name>
    <dbReference type="NCBI Taxonomy" id="1237075"/>
    <lineage>
        <taxon>Eukaryota</taxon>
        <taxon>Fungi</taxon>
        <taxon>Dikarya</taxon>
        <taxon>Ascomycota</taxon>
        <taxon>Pezizomycotina</taxon>
        <taxon>Sordariomycetes</taxon>
        <taxon>Hypocreomycetidae</taxon>
        <taxon>Hypocreales</taxon>
        <taxon>Nectriaceae</taxon>
        <taxon>Fusarium</taxon>
    </lineage>
</organism>
<dbReference type="EMBL" id="JAOQAZ010000019">
    <property type="protein sequence ID" value="KAJ4256274.1"/>
    <property type="molecule type" value="Genomic_DNA"/>
</dbReference>